<name>A0A927A3G7_9NOST</name>
<sequence>MLKKINSIISKNTEIFQQISDYQAAYVSGGIEIPIPSDVGELTPDIPNLSNLSVDLLNSVPTTFPLDVSSLGVPVTV</sequence>
<dbReference type="Proteomes" id="UP000662185">
    <property type="component" value="Unassembled WGS sequence"/>
</dbReference>
<protein>
    <submittedName>
        <fullName evidence="1">Uncharacterized protein</fullName>
    </submittedName>
</protein>
<evidence type="ECO:0000313" key="2">
    <source>
        <dbReference type="Proteomes" id="UP000662185"/>
    </source>
</evidence>
<proteinExistence type="predicted"/>
<dbReference type="AlphaFoldDB" id="A0A927A3G7"/>
<dbReference type="EMBL" id="JACJQU010000028">
    <property type="protein sequence ID" value="MBD2296704.1"/>
    <property type="molecule type" value="Genomic_DNA"/>
</dbReference>
<evidence type="ECO:0000313" key="1">
    <source>
        <dbReference type="EMBL" id="MBD2296704.1"/>
    </source>
</evidence>
<reference evidence="2" key="1">
    <citation type="journal article" date="2020" name="ISME J.">
        <title>Comparative genomics reveals insights into cyanobacterial evolution and habitat adaptation.</title>
        <authorList>
            <person name="Chen M.Y."/>
            <person name="Teng W.K."/>
            <person name="Zhao L."/>
            <person name="Hu C.X."/>
            <person name="Zhou Y.K."/>
            <person name="Han B.P."/>
            <person name="Song L.R."/>
            <person name="Shu W.S."/>
        </authorList>
    </citation>
    <scope>NUCLEOTIDE SEQUENCE [LARGE SCALE GENOMIC DNA]</scope>
    <source>
        <strain evidence="2">FACHB-251</strain>
    </source>
</reference>
<dbReference type="RefSeq" id="WP_190564824.1">
    <property type="nucleotide sequence ID" value="NZ_JACJQU010000028.1"/>
</dbReference>
<accession>A0A927A3G7</accession>
<keyword evidence="2" id="KW-1185">Reference proteome</keyword>
<organism evidence="1 2">
    <name type="scientific">Anabaena sphaerica FACHB-251</name>
    <dbReference type="NCBI Taxonomy" id="2692883"/>
    <lineage>
        <taxon>Bacteria</taxon>
        <taxon>Bacillati</taxon>
        <taxon>Cyanobacteriota</taxon>
        <taxon>Cyanophyceae</taxon>
        <taxon>Nostocales</taxon>
        <taxon>Nostocaceae</taxon>
        <taxon>Anabaena</taxon>
    </lineage>
</organism>
<gene>
    <name evidence="1" type="ORF">H6G06_25280</name>
</gene>
<comment type="caution">
    <text evidence="1">The sequence shown here is derived from an EMBL/GenBank/DDBJ whole genome shotgun (WGS) entry which is preliminary data.</text>
</comment>